<dbReference type="InterPro" id="IPR013215">
    <property type="entry name" value="Cbl-indep_Met_Synth_N"/>
</dbReference>
<dbReference type="InterPro" id="IPR002629">
    <property type="entry name" value="Met_Synth_C/arc"/>
</dbReference>
<dbReference type="FunFam" id="3.20.20.210:FF:000003">
    <property type="entry name" value="5-methyltetrahydropteroyltriglutamate--homocysteine methyltransferase"/>
    <property type="match status" value="1"/>
</dbReference>
<feature type="domain" description="Cobalamin-independent methionine synthase MetE N-terminal" evidence="16">
    <location>
        <begin position="5"/>
        <end position="311"/>
    </location>
</feature>
<keyword evidence="6 11" id="KW-0808">Transferase</keyword>
<feature type="binding site" evidence="11">
    <location>
        <begin position="16"/>
        <end position="19"/>
    </location>
    <ligand>
        <name>5-methyltetrahydropteroyltri-L-glutamate</name>
        <dbReference type="ChEBI" id="CHEBI:58207"/>
    </ligand>
</feature>
<evidence type="ECO:0000256" key="13">
    <source>
        <dbReference type="PIRSR" id="PIRSR000382-2"/>
    </source>
</evidence>
<dbReference type="HAMAP" id="MF_00172">
    <property type="entry name" value="Meth_synth"/>
    <property type="match status" value="1"/>
</dbReference>
<feature type="binding site" evidence="13">
    <location>
        <position position="670"/>
    </location>
    <ligand>
        <name>Zn(2+)</name>
        <dbReference type="ChEBI" id="CHEBI:29105"/>
        <label>1</label>
        <note>catalytic</note>
    </ligand>
</feature>
<feature type="binding site" evidence="11">
    <location>
        <position position="116"/>
    </location>
    <ligand>
        <name>5-methyltetrahydropteroyltri-L-glutamate</name>
        <dbReference type="ChEBI" id="CHEBI:58207"/>
    </ligand>
</feature>
<dbReference type="RefSeq" id="WP_146385503.1">
    <property type="nucleotide sequence ID" value="NZ_VOHK01000002.1"/>
</dbReference>
<dbReference type="GO" id="GO:0003871">
    <property type="term" value="F:5-methyltetrahydropteroyltriglutamate-homocysteine S-methyltransferase activity"/>
    <property type="evidence" value="ECO:0007669"/>
    <property type="project" value="UniProtKB-UniRule"/>
</dbReference>
<comment type="cofactor">
    <cofactor evidence="11">
        <name>Zn(2+)</name>
        <dbReference type="ChEBI" id="CHEBI:29105"/>
    </cofactor>
    <text evidence="11">Binds 1 zinc ion per subunit.</text>
</comment>
<feature type="domain" description="Cobalamin-independent methionine synthase MetE C-terminal/archaeal" evidence="15">
    <location>
        <begin position="431"/>
        <end position="753"/>
    </location>
</feature>
<organism evidence="17 18">
    <name type="scientific">Luteimonas marina</name>
    <dbReference type="NCBI Taxonomy" id="488485"/>
    <lineage>
        <taxon>Bacteria</taxon>
        <taxon>Pseudomonadati</taxon>
        <taxon>Pseudomonadota</taxon>
        <taxon>Gammaproteobacteria</taxon>
        <taxon>Lysobacterales</taxon>
        <taxon>Lysobacteraceae</taxon>
        <taxon>Luteimonas</taxon>
    </lineage>
</organism>
<keyword evidence="18" id="KW-1185">Reference proteome</keyword>
<proteinExistence type="inferred from homology"/>
<evidence type="ECO:0000256" key="9">
    <source>
        <dbReference type="ARBA" id="ARBA00022833"/>
    </source>
</evidence>
<evidence type="ECO:0000313" key="17">
    <source>
        <dbReference type="EMBL" id="TWT22298.1"/>
    </source>
</evidence>
<evidence type="ECO:0000256" key="4">
    <source>
        <dbReference type="ARBA" id="ARBA00022603"/>
    </source>
</evidence>
<keyword evidence="9 11" id="KW-0862">Zinc</keyword>
<dbReference type="UniPathway" id="UPA00051">
    <property type="reaction ID" value="UER00082"/>
</dbReference>
<feature type="binding site" evidence="11 12">
    <location>
        <position position="604"/>
    </location>
    <ligand>
        <name>L-homocysteine</name>
        <dbReference type="ChEBI" id="CHEBI:58199"/>
    </ligand>
</feature>
<evidence type="ECO:0000256" key="5">
    <source>
        <dbReference type="ARBA" id="ARBA00022605"/>
    </source>
</evidence>
<feature type="binding site" evidence="11 12">
    <location>
        <position position="566"/>
    </location>
    <ligand>
        <name>5-methyltetrahydropteroyltri-L-glutamate</name>
        <dbReference type="ChEBI" id="CHEBI:58207"/>
    </ligand>
</feature>
<keyword evidence="4 11" id="KW-0489">Methyltransferase</keyword>
<feature type="binding site" evidence="11">
    <location>
        <position position="648"/>
    </location>
    <ligand>
        <name>Zn(2+)</name>
        <dbReference type="ChEBI" id="CHEBI:29105"/>
        <note>catalytic</note>
    </ligand>
</feature>
<dbReference type="AlphaFoldDB" id="A0A5C5U8N8"/>
<evidence type="ECO:0000259" key="15">
    <source>
        <dbReference type="Pfam" id="PF01717"/>
    </source>
</evidence>
<dbReference type="Proteomes" id="UP000319980">
    <property type="component" value="Unassembled WGS sequence"/>
</dbReference>
<sequence>MTTVTTLGFPRIGARRELKRALEAFWRGETDADALQRTARGLRETHWTLQRDAGATQVPCNDFTLYDHVLDAAFGFDAIPERYRALADADPLAGYFALARGHQKDGVDLHALEMTKWFDTNYHYLVPELHAGQQFRLRGDKPLAQFLEAKALGLDARPVLLGPVSFLLLAKTTDGSDRLALLDRLLPAYAELLQQLKDAGATWVQLDEPCLVLDLDEAARAAYRQAYDVLSQFVRPKLLLATYFGALADNLPLAAALPADGLHVDLVRAPEQLEAVLGLLPESRVLSLGLVDGRNIWRSDLDKALELARRARGRLGADRVWLAPSCSLLHLPVDLDHEKALPADLRSWLSFAKQKLGELRVLADALDGKTDSDARLADARDRIASRKASARVHRREVATRVAGLVPGASGRHAPYPAREAAQARRLALPAFPTTTIGSFPQTHEVREARARNRSGKLSDADYNTFLAAETAKCVRLQEDIGIDVLVHGEFERNDMVEYFGEQLDGFAFTKNGWVQSYGSRCVKPPVIFGDVSRPAPMTVRWTQYAQSLTQRPMKGMLTGPVTVLQWSFVRDDQPRAATCRQIALALRDEVLDLEAAGIGIIQIDEPALREGLPLRRSAWKQYLGWAVDCFRISASNVADDTQIHTHMCYSEFNDIIEAVAAMDADVISIETSRSRMELLDAFAKFRYPNGIGPGVYDIHSPRVPNVGEMVALLEKAKAVIPASQLWVNPDCGLKTRGWPETRAALEAMVVAAKALRDDAAKAA</sequence>
<protein>
    <recommendedName>
        <fullName evidence="11">5-methyltetrahydropteroyltriglutamate--homocysteine methyltransferase</fullName>
        <ecNumber evidence="11">2.1.1.14</ecNumber>
    </recommendedName>
    <alternativeName>
        <fullName evidence="11">Cobalamin-independent methionine synthase</fullName>
    </alternativeName>
    <alternativeName>
        <fullName evidence="11">Methionine synthase, vitamin-B12 independent isozyme</fullName>
    </alternativeName>
</protein>
<feature type="binding site" evidence="11 12">
    <location>
        <begin position="436"/>
        <end position="438"/>
    </location>
    <ligand>
        <name>L-homocysteine</name>
        <dbReference type="ChEBI" id="CHEBI:58199"/>
    </ligand>
</feature>
<dbReference type="CDD" id="cd03312">
    <property type="entry name" value="CIMS_N_terminal_like"/>
    <property type="match status" value="1"/>
</dbReference>
<feature type="binding site" evidence="11 12">
    <location>
        <begin position="520"/>
        <end position="521"/>
    </location>
    <ligand>
        <name>5-methyltetrahydropteroyltri-L-glutamate</name>
        <dbReference type="ChEBI" id="CHEBI:58207"/>
    </ligand>
</feature>
<keyword evidence="10 11" id="KW-0486">Methionine biosynthesis</keyword>
<evidence type="ECO:0000256" key="14">
    <source>
        <dbReference type="PIRSR" id="PIRSR000382-3"/>
    </source>
</evidence>
<feature type="active site" description="Proton donor" evidence="11 14">
    <location>
        <position position="699"/>
    </location>
</feature>
<dbReference type="PANTHER" id="PTHR30519">
    <property type="entry name" value="5-METHYLTETRAHYDROPTEROYLTRIGLUTAMATE--HOMOCYSTEINE METHYLTRANSFERASE"/>
    <property type="match status" value="1"/>
</dbReference>
<feature type="binding site" evidence="11">
    <location>
        <position position="670"/>
    </location>
    <ligand>
        <name>Zn(2+)</name>
        <dbReference type="ChEBI" id="CHEBI:29105"/>
        <note>catalytic</note>
    </ligand>
</feature>
<dbReference type="InterPro" id="IPR006276">
    <property type="entry name" value="Cobalamin-indep_Met_synthase"/>
</dbReference>
<feature type="binding site" evidence="11 12">
    <location>
        <position position="604"/>
    </location>
    <ligand>
        <name>L-methionine</name>
        <dbReference type="ChEBI" id="CHEBI:57844"/>
    </ligand>
</feature>
<evidence type="ECO:0000256" key="2">
    <source>
        <dbReference type="ARBA" id="ARBA00004681"/>
    </source>
</evidence>
<keyword evidence="5 11" id="KW-0028">Amino-acid biosynthesis</keyword>
<dbReference type="PIRSF" id="PIRSF000382">
    <property type="entry name" value="MeTrfase_B12_ind"/>
    <property type="match status" value="1"/>
</dbReference>
<evidence type="ECO:0000256" key="12">
    <source>
        <dbReference type="PIRSR" id="PIRSR000382-1"/>
    </source>
</evidence>
<gene>
    <name evidence="11 17" type="primary">metE</name>
    <name evidence="17" type="ORF">FQY83_04505</name>
</gene>
<comment type="cofactor">
    <cofactor evidence="13">
        <name>Zn(2+)</name>
        <dbReference type="ChEBI" id="CHEBI:29105"/>
    </cofactor>
    <text evidence="13">Binds 2 Zn(2+) ions per subunit.</text>
</comment>
<evidence type="ECO:0000313" key="18">
    <source>
        <dbReference type="Proteomes" id="UP000319980"/>
    </source>
</evidence>
<name>A0A5C5U8N8_9GAMM</name>
<dbReference type="Pfam" id="PF01717">
    <property type="entry name" value="Meth_synt_2"/>
    <property type="match status" value="1"/>
</dbReference>
<comment type="pathway">
    <text evidence="2 11">Amino-acid biosynthesis; L-methionine biosynthesis via de novo pathway; L-methionine from L-homocysteine (MetE route): step 1/1.</text>
</comment>
<dbReference type="SUPFAM" id="SSF51726">
    <property type="entry name" value="UROD/MetE-like"/>
    <property type="match status" value="2"/>
</dbReference>
<feature type="binding site" evidence="13">
    <location>
        <position position="646"/>
    </location>
    <ligand>
        <name>Zn(2+)</name>
        <dbReference type="ChEBI" id="CHEBI:29105"/>
        <label>1</label>
        <note>catalytic</note>
    </ligand>
</feature>
<dbReference type="CDD" id="cd03311">
    <property type="entry name" value="CIMS_C_terminal_like"/>
    <property type="match status" value="1"/>
</dbReference>
<evidence type="ECO:0000256" key="10">
    <source>
        <dbReference type="ARBA" id="ARBA00023167"/>
    </source>
</evidence>
<dbReference type="OrthoDB" id="244285at2"/>
<dbReference type="Gene3D" id="3.20.20.210">
    <property type="match status" value="2"/>
</dbReference>
<dbReference type="GO" id="GO:0032259">
    <property type="term" value="P:methylation"/>
    <property type="evidence" value="ECO:0007669"/>
    <property type="project" value="UniProtKB-KW"/>
</dbReference>
<comment type="caution">
    <text evidence="17">The sequence shown here is derived from an EMBL/GenBank/DDBJ whole genome shotgun (WGS) entry which is preliminary data.</text>
</comment>
<dbReference type="InterPro" id="IPR038071">
    <property type="entry name" value="UROD/MetE-like_sf"/>
</dbReference>
<evidence type="ECO:0000256" key="8">
    <source>
        <dbReference type="ARBA" id="ARBA00022737"/>
    </source>
</evidence>
<evidence type="ECO:0000256" key="3">
    <source>
        <dbReference type="ARBA" id="ARBA00009553"/>
    </source>
</evidence>
<dbReference type="NCBIfam" id="TIGR01371">
    <property type="entry name" value="met_syn_B12ind"/>
    <property type="match status" value="1"/>
</dbReference>
<comment type="function">
    <text evidence="1 11">Catalyzes the transfer of a methyl group from 5-methyltetrahydrofolate to homocysteine resulting in methionine formation.</text>
</comment>
<feature type="binding site" evidence="13">
    <location>
        <position position="648"/>
    </location>
    <ligand>
        <name>Zn(2+)</name>
        <dbReference type="ChEBI" id="CHEBI:29105"/>
        <label>1</label>
        <note>catalytic</note>
    </ligand>
</feature>
<feature type="binding site" evidence="13">
    <location>
        <position position="731"/>
    </location>
    <ligand>
        <name>Zn(2+)</name>
        <dbReference type="ChEBI" id="CHEBI:29105"/>
        <label>1</label>
        <note>catalytic</note>
    </ligand>
</feature>
<dbReference type="FunFam" id="3.20.20.210:FF:000002">
    <property type="entry name" value="5-methyltetrahydropteroyltriglutamate--homocysteine methyltransferase"/>
    <property type="match status" value="1"/>
</dbReference>
<feature type="binding site" evidence="12">
    <location>
        <position position="19"/>
    </location>
    <ligand>
        <name>5-methyltetrahydropteroyltri-L-glutamate</name>
        <dbReference type="ChEBI" id="CHEBI:58207"/>
    </ligand>
</feature>
<feature type="binding site" evidence="11">
    <location>
        <position position="731"/>
    </location>
    <ligand>
        <name>Zn(2+)</name>
        <dbReference type="ChEBI" id="CHEBI:29105"/>
        <note>catalytic</note>
    </ligand>
</feature>
<feature type="binding site" evidence="12">
    <location>
        <position position="121"/>
    </location>
    <ligand>
        <name>5-methyltetrahydropteroyltri-L-glutamate</name>
        <dbReference type="ChEBI" id="CHEBI:58207"/>
    </ligand>
</feature>
<dbReference type="NCBIfam" id="NF003556">
    <property type="entry name" value="PRK05222.1"/>
    <property type="match status" value="1"/>
</dbReference>
<dbReference type="Pfam" id="PF08267">
    <property type="entry name" value="Meth_synt_1"/>
    <property type="match status" value="1"/>
</dbReference>
<feature type="binding site" evidence="11">
    <location>
        <position position="489"/>
    </location>
    <ligand>
        <name>L-homocysteine</name>
        <dbReference type="ChEBI" id="CHEBI:58199"/>
    </ligand>
</feature>
<comment type="catalytic activity">
    <reaction evidence="11">
        <text>5-methyltetrahydropteroyltri-L-glutamate + L-homocysteine = tetrahydropteroyltri-L-glutamate + L-methionine</text>
        <dbReference type="Rhea" id="RHEA:21196"/>
        <dbReference type="ChEBI" id="CHEBI:57844"/>
        <dbReference type="ChEBI" id="CHEBI:58140"/>
        <dbReference type="ChEBI" id="CHEBI:58199"/>
        <dbReference type="ChEBI" id="CHEBI:58207"/>
        <dbReference type="EC" id="2.1.1.14"/>
    </reaction>
</comment>
<dbReference type="EMBL" id="VOHK01000002">
    <property type="protein sequence ID" value="TWT22298.1"/>
    <property type="molecule type" value="Genomic_DNA"/>
</dbReference>
<evidence type="ECO:0000256" key="11">
    <source>
        <dbReference type="HAMAP-Rule" id="MF_00172"/>
    </source>
</evidence>
<feature type="binding site" evidence="11">
    <location>
        <position position="610"/>
    </location>
    <ligand>
        <name>5-methyltetrahydropteroyltri-L-glutamate</name>
        <dbReference type="ChEBI" id="CHEBI:58207"/>
    </ligand>
</feature>
<feature type="binding site" evidence="11 12">
    <location>
        <begin position="436"/>
        <end position="438"/>
    </location>
    <ligand>
        <name>L-methionine</name>
        <dbReference type="ChEBI" id="CHEBI:57844"/>
    </ligand>
</feature>
<keyword evidence="8 11" id="KW-0677">Repeat</keyword>
<evidence type="ECO:0000256" key="6">
    <source>
        <dbReference type="ARBA" id="ARBA00022679"/>
    </source>
</evidence>
<accession>A0A5C5U8N8</accession>
<comment type="similarity">
    <text evidence="3 11">Belongs to the vitamin-B12 independent methionine synthase family.</text>
</comment>
<evidence type="ECO:0000256" key="1">
    <source>
        <dbReference type="ARBA" id="ARBA00002777"/>
    </source>
</evidence>
<feature type="binding site" evidence="11">
    <location>
        <position position="646"/>
    </location>
    <ligand>
        <name>Zn(2+)</name>
        <dbReference type="ChEBI" id="CHEBI:29105"/>
        <note>catalytic</note>
    </ligand>
</feature>
<dbReference type="GO" id="GO:0008270">
    <property type="term" value="F:zinc ion binding"/>
    <property type="evidence" value="ECO:0007669"/>
    <property type="project" value="InterPro"/>
</dbReference>
<dbReference type="GO" id="GO:0071265">
    <property type="term" value="P:L-methionine biosynthetic process"/>
    <property type="evidence" value="ECO:0007669"/>
    <property type="project" value="UniProtKB-ARBA"/>
</dbReference>
<feature type="binding site" evidence="11 12">
    <location>
        <position position="489"/>
    </location>
    <ligand>
        <name>L-methionine</name>
        <dbReference type="ChEBI" id="CHEBI:57844"/>
    </ligand>
</feature>
<keyword evidence="7 11" id="KW-0479">Metal-binding</keyword>
<dbReference type="EC" id="2.1.1.14" evidence="11"/>
<evidence type="ECO:0000256" key="7">
    <source>
        <dbReference type="ARBA" id="ARBA00022723"/>
    </source>
</evidence>
<evidence type="ECO:0000259" key="16">
    <source>
        <dbReference type="Pfam" id="PF08267"/>
    </source>
</evidence>
<reference evidence="17 18" key="1">
    <citation type="journal article" date="2008" name="Int. J. Syst. Evol. Microbiol.">
        <title>Luteimonas marina sp. nov., isolated from seawater.</title>
        <authorList>
            <person name="Baik K.S."/>
            <person name="Park S.C."/>
            <person name="Kim M.S."/>
            <person name="Kim E.M."/>
            <person name="Park C."/>
            <person name="Chun J."/>
            <person name="Seong C.N."/>
        </authorList>
    </citation>
    <scope>NUCLEOTIDE SEQUENCE [LARGE SCALE GENOMIC DNA]</scope>
    <source>
        <strain evidence="17 18">FR1330</strain>
    </source>
</reference>